<gene>
    <name evidence="2" type="ORF">DPM19_18495</name>
</gene>
<protein>
    <submittedName>
        <fullName evidence="2">Uncharacterized protein</fullName>
    </submittedName>
</protein>
<name>A0A365H3N6_9ACTN</name>
<evidence type="ECO:0000313" key="3">
    <source>
        <dbReference type="Proteomes" id="UP000251891"/>
    </source>
</evidence>
<dbReference type="OrthoDB" id="9794455at2"/>
<accession>A0A365H3N6</accession>
<dbReference type="InterPro" id="IPR017946">
    <property type="entry name" value="PLC-like_Pdiesterase_TIM-brl"/>
</dbReference>
<proteinExistence type="predicted"/>
<organism evidence="2 3">
    <name type="scientific">Actinomadura craniellae</name>
    <dbReference type="NCBI Taxonomy" id="2231787"/>
    <lineage>
        <taxon>Bacteria</taxon>
        <taxon>Bacillati</taxon>
        <taxon>Actinomycetota</taxon>
        <taxon>Actinomycetes</taxon>
        <taxon>Streptosporangiales</taxon>
        <taxon>Thermomonosporaceae</taxon>
        <taxon>Actinomadura</taxon>
    </lineage>
</organism>
<feature type="region of interest" description="Disordered" evidence="1">
    <location>
        <begin position="56"/>
        <end position="82"/>
    </location>
</feature>
<dbReference type="SUPFAM" id="SSF51695">
    <property type="entry name" value="PLC-like phosphodiesterases"/>
    <property type="match status" value="1"/>
</dbReference>
<dbReference type="Proteomes" id="UP000251891">
    <property type="component" value="Unassembled WGS sequence"/>
</dbReference>
<dbReference type="GO" id="GO:0008081">
    <property type="term" value="F:phosphoric diester hydrolase activity"/>
    <property type="evidence" value="ECO:0007669"/>
    <property type="project" value="InterPro"/>
</dbReference>
<dbReference type="AlphaFoldDB" id="A0A365H3N6"/>
<evidence type="ECO:0000313" key="2">
    <source>
        <dbReference type="EMBL" id="RAY13659.1"/>
    </source>
</evidence>
<dbReference type="RefSeq" id="WP_111869198.1">
    <property type="nucleotide sequence ID" value="NZ_QLYX01000008.1"/>
</dbReference>
<evidence type="ECO:0000256" key="1">
    <source>
        <dbReference type="SAM" id="MobiDB-lite"/>
    </source>
</evidence>
<keyword evidence="3" id="KW-1185">Reference proteome</keyword>
<reference evidence="2 3" key="1">
    <citation type="submission" date="2018-06" db="EMBL/GenBank/DDBJ databases">
        <title>Actinomadura craniellae sp. nov. isolated from marine sponge Craniella sp.</title>
        <authorList>
            <person name="Li L."/>
            <person name="Xu Q.H."/>
            <person name="Lin H.W."/>
            <person name="Lu Y.H."/>
        </authorList>
    </citation>
    <scope>NUCLEOTIDE SEQUENCE [LARGE SCALE GENOMIC DNA]</scope>
    <source>
        <strain evidence="2 3">LHW63021</strain>
    </source>
</reference>
<sequence length="359" mass="38716">MSRAERGEGALGYLGVVLIIAAVTGAVATSDVGARVTAACESAICAVLGESCPGRPAPPAAAPTPVPSPGRSPARPPIPKPTCTPGDETEWVEGLHAHNDYENDRPLQDALDHGATSIEADIWVGDDGELHLQHQADGGSRGTLRKTYVEPLIARAAANGGQVYRGRDKPFVILLEIKKGDETTYQKIIEQTRDLPPGVQLLMPGDTPGAVIGKQPPNVTFYIAPGPGCTLPPRVDPASPEYDPAYARGVSMLNGSYRQCADRDGDHRISDEEQRLLNEFVQKAHDAGLKVRFVEGPDGRKRDHKDPGGFKLCAWKPGWQGCERQLQEEWWEAQRIAGVDYLDTAHVRAGAKWMRKCGA</sequence>
<dbReference type="GO" id="GO:0006629">
    <property type="term" value="P:lipid metabolic process"/>
    <property type="evidence" value="ECO:0007669"/>
    <property type="project" value="InterPro"/>
</dbReference>
<dbReference type="EMBL" id="QLYX01000008">
    <property type="protein sequence ID" value="RAY13659.1"/>
    <property type="molecule type" value="Genomic_DNA"/>
</dbReference>
<comment type="caution">
    <text evidence="2">The sequence shown here is derived from an EMBL/GenBank/DDBJ whole genome shotgun (WGS) entry which is preliminary data.</text>
</comment>